<reference evidence="4" key="1">
    <citation type="journal article" date="2020" name="Genome Biol.">
        <title>Gamete binning: chromosome-level and haplotype-resolved genome assembly enabled by high-throughput single-cell sequencing of gamete genomes.</title>
        <authorList>
            <person name="Campoy J.A."/>
            <person name="Sun H."/>
            <person name="Goel M."/>
            <person name="Jiao W.-B."/>
            <person name="Folz-Donahue K."/>
            <person name="Wang N."/>
            <person name="Rubio M."/>
            <person name="Liu C."/>
            <person name="Kukat C."/>
            <person name="Ruiz D."/>
            <person name="Huettel B."/>
            <person name="Schneeberger K."/>
        </authorList>
    </citation>
    <scope>NUCLEOTIDE SEQUENCE [LARGE SCALE GENOMIC DNA]</scope>
    <source>
        <strain evidence="4">cv. Rojo Pasion</strain>
    </source>
</reference>
<dbReference type="Proteomes" id="UP000507245">
    <property type="component" value="Unassembled WGS sequence"/>
</dbReference>
<organism evidence="1 3">
    <name type="scientific">Prunus armeniaca</name>
    <name type="common">Apricot</name>
    <name type="synonym">Armeniaca vulgaris</name>
    <dbReference type="NCBI Taxonomy" id="36596"/>
    <lineage>
        <taxon>Eukaryota</taxon>
        <taxon>Viridiplantae</taxon>
        <taxon>Streptophyta</taxon>
        <taxon>Embryophyta</taxon>
        <taxon>Tracheophyta</taxon>
        <taxon>Spermatophyta</taxon>
        <taxon>Magnoliopsida</taxon>
        <taxon>eudicotyledons</taxon>
        <taxon>Gunneridae</taxon>
        <taxon>Pentapetalae</taxon>
        <taxon>rosids</taxon>
        <taxon>fabids</taxon>
        <taxon>Rosales</taxon>
        <taxon>Rosaceae</taxon>
        <taxon>Amygdaloideae</taxon>
        <taxon>Amygdaleae</taxon>
        <taxon>Prunus</taxon>
    </lineage>
</organism>
<evidence type="ECO:0000313" key="1">
    <source>
        <dbReference type="EMBL" id="CAB4271120.1"/>
    </source>
</evidence>
<keyword evidence="4" id="KW-1185">Reference proteome</keyword>
<evidence type="ECO:0000313" key="3">
    <source>
        <dbReference type="Proteomes" id="UP000507222"/>
    </source>
</evidence>
<dbReference type="EMBL" id="CAEKKB010000002">
    <property type="protein sequence ID" value="CAB4301561.1"/>
    <property type="molecule type" value="Genomic_DNA"/>
</dbReference>
<proteinExistence type="predicted"/>
<dbReference type="AlphaFoldDB" id="A0A6J5U3Y5"/>
<accession>A0A6J5U3Y5</accession>
<evidence type="ECO:0000313" key="4">
    <source>
        <dbReference type="Proteomes" id="UP000507245"/>
    </source>
</evidence>
<reference evidence="1 3" key="2">
    <citation type="submission" date="2020-05" db="EMBL/GenBank/DDBJ databases">
        <authorList>
            <person name="Campoy J."/>
            <person name="Schneeberger K."/>
            <person name="Spophaly S."/>
        </authorList>
    </citation>
    <scope>NUCLEOTIDE SEQUENCE [LARGE SCALE GENOMIC DNA]</scope>
    <source>
        <strain evidence="1">PruArmRojPasFocal</strain>
    </source>
</reference>
<evidence type="ECO:0000313" key="2">
    <source>
        <dbReference type="EMBL" id="CAB4301561.1"/>
    </source>
</evidence>
<sequence length="81" mass="8982">MASESDAEGGGHSDLSNLWTFVVLKPPSKQRNTLVIWVQEFWARLKVDDDARNLLEQMGSSNPGSKAIGIVSDYHKYMSNG</sequence>
<name>A0A6J5U3Y5_PRUAR</name>
<protein>
    <submittedName>
        <fullName evidence="1">Uncharacterized protein</fullName>
    </submittedName>
</protein>
<dbReference type="EMBL" id="CAEKDK010000002">
    <property type="protein sequence ID" value="CAB4271120.1"/>
    <property type="molecule type" value="Genomic_DNA"/>
</dbReference>
<gene>
    <name evidence="1" type="ORF">CURHAP_LOCUS17458</name>
    <name evidence="2" type="ORF">ORAREDHAP_LOCUS17081</name>
</gene>
<dbReference type="Proteomes" id="UP000507222">
    <property type="component" value="Unassembled WGS sequence"/>
</dbReference>